<dbReference type="EMBL" id="RXFQ01000008">
    <property type="protein sequence ID" value="RSZ35639.1"/>
    <property type="molecule type" value="Genomic_DNA"/>
</dbReference>
<dbReference type="EMBL" id="RQXU01000009">
    <property type="protein sequence ID" value="RRH87348.1"/>
    <property type="molecule type" value="Genomic_DNA"/>
</dbReference>
<organism evidence="2 5">
    <name type="scientific">Variovorax beijingensis</name>
    <dbReference type="NCBI Taxonomy" id="2496117"/>
    <lineage>
        <taxon>Bacteria</taxon>
        <taxon>Pseudomonadati</taxon>
        <taxon>Pseudomonadota</taxon>
        <taxon>Betaproteobacteria</taxon>
        <taxon>Burkholderiales</taxon>
        <taxon>Comamonadaceae</taxon>
        <taxon>Variovorax</taxon>
    </lineage>
</organism>
<reference evidence="2 5" key="1">
    <citation type="submission" date="2018-11" db="EMBL/GenBank/DDBJ databases">
        <title>The genome of Variovorax sp T529.</title>
        <authorList>
            <person name="Gao J."/>
        </authorList>
    </citation>
    <scope>NUCLEOTIDE SEQUENCE [LARGE SCALE GENOMIC DNA]</scope>
    <source>
        <strain evidence="2 5">T529</strain>
    </source>
</reference>
<evidence type="ECO:0000256" key="1">
    <source>
        <dbReference type="SAM" id="Phobius"/>
    </source>
</evidence>
<dbReference type="Pfam" id="PF16074">
    <property type="entry name" value="PilW"/>
    <property type="match status" value="1"/>
</dbReference>
<reference evidence="3 4" key="2">
    <citation type="submission" date="2018-12" db="EMBL/GenBank/DDBJ databases">
        <title>The genome sequences of strain 502.</title>
        <authorList>
            <person name="Gao J."/>
            <person name="Sun J."/>
        </authorList>
    </citation>
    <scope>NUCLEOTIDE SEQUENCE [LARGE SCALE GENOMIC DNA]</scope>
    <source>
        <strain evidence="3 4">502</strain>
    </source>
</reference>
<feature type="transmembrane region" description="Helical" evidence="1">
    <location>
        <begin position="28"/>
        <end position="50"/>
    </location>
</feature>
<dbReference type="AlphaFoldDB" id="A0A3P3EPN6"/>
<dbReference type="InterPro" id="IPR032092">
    <property type="entry name" value="PilW"/>
</dbReference>
<dbReference type="Proteomes" id="UP000271590">
    <property type="component" value="Unassembled WGS sequence"/>
</dbReference>
<evidence type="ECO:0000313" key="4">
    <source>
        <dbReference type="Proteomes" id="UP000271137"/>
    </source>
</evidence>
<gene>
    <name evidence="2" type="ORF">EH244_17810</name>
    <name evidence="3" type="ORF">EJO66_16780</name>
</gene>
<keyword evidence="1" id="KW-1133">Transmembrane helix</keyword>
<proteinExistence type="predicted"/>
<name>A0A3P3EPN6_9BURK</name>
<dbReference type="InterPro" id="IPR012902">
    <property type="entry name" value="N_methyl_site"/>
</dbReference>
<keyword evidence="1" id="KW-0812">Transmembrane</keyword>
<sequence>MSRGRFATAVRRPARLARASMRQRGLTLIELMVSITIMLIVVAALLALFLNVNNTQREMVRVNRQIESGRLSVFVLENEISHAGFWENYMPEFDDLTVSGVPQKVPTGTAPDPCLAYSAANWTDDYKRSLLDMPVQAYEAVPATCTDLLPNHKTGTDVLVVRHAETCVAGAPNCEADTLGRLYFQSSFCGTQKPSEFDLSTAGFAAMLAKNCTAPAPKRKFISDIYYVRTYAETVGDGIPTLARSRFDLSATGLAQQPPVPLIEGIEGFRVELGLDTLSKTGALVNYAQAINWADTANRSTPTNRGDGSPDGNFVHCSTASPCTADQLMNVAAVKLYVVARSIEVSPGHTDTRTYNLGSGSIGPFNDHYKRHAFTTAIRMANVTGRRETP</sequence>
<dbReference type="RefSeq" id="WP_124959692.1">
    <property type="nucleotide sequence ID" value="NZ_RQXU01000009.1"/>
</dbReference>
<protein>
    <submittedName>
        <fullName evidence="2">Prepilin-type N-terminal cleavage/methylation domain-containing protein</fullName>
    </submittedName>
</protein>
<evidence type="ECO:0000313" key="3">
    <source>
        <dbReference type="EMBL" id="RSZ35639.1"/>
    </source>
</evidence>
<dbReference type="NCBIfam" id="TIGR02532">
    <property type="entry name" value="IV_pilin_GFxxxE"/>
    <property type="match status" value="1"/>
</dbReference>
<keyword evidence="4" id="KW-1185">Reference proteome</keyword>
<evidence type="ECO:0000313" key="5">
    <source>
        <dbReference type="Proteomes" id="UP000271590"/>
    </source>
</evidence>
<dbReference type="Pfam" id="PF07963">
    <property type="entry name" value="N_methyl"/>
    <property type="match status" value="1"/>
</dbReference>
<dbReference type="PROSITE" id="PS00409">
    <property type="entry name" value="PROKAR_NTER_METHYL"/>
    <property type="match status" value="1"/>
</dbReference>
<evidence type="ECO:0000313" key="2">
    <source>
        <dbReference type="EMBL" id="RRH87348.1"/>
    </source>
</evidence>
<dbReference type="GO" id="GO:0043683">
    <property type="term" value="P:type IV pilus assembly"/>
    <property type="evidence" value="ECO:0007669"/>
    <property type="project" value="InterPro"/>
</dbReference>
<comment type="caution">
    <text evidence="2">The sequence shown here is derived from an EMBL/GenBank/DDBJ whole genome shotgun (WGS) entry which is preliminary data.</text>
</comment>
<dbReference type="Proteomes" id="UP000271137">
    <property type="component" value="Unassembled WGS sequence"/>
</dbReference>
<keyword evidence="1" id="KW-0472">Membrane</keyword>
<accession>A0A3P3EPN6</accession>